<dbReference type="SMART" id="SM00389">
    <property type="entry name" value="HOX"/>
    <property type="match status" value="1"/>
</dbReference>
<feature type="coiled-coil region" evidence="8">
    <location>
        <begin position="32"/>
        <end position="80"/>
    </location>
</feature>
<sequence>MHLTKEKKIELVEATGLDVEQVTSWFSRKRARKRARETIAQLELAHSELQRALELSHEREVELQDENQRLKRRLTIAEGDEHFGSLMRSGVGEELVSLWTYKEVGFAPYPVLAESPSADTLSFAICSGEVLYTTDIYELHNFVIVESLSFIQQEDAVFEICGSVDGRPANQLVWLLSCPHLLAEIMKVEALKLAFEGSEHLTREKKIELMEATGLDVEQITSWFSRKRARKRARETIAQLELARSELRRALDLSHEREAALQDQNQLLVVFLLTSSACLTSVDVSVSNTGNSIDLQACFELLNMGGLITQVGVGGGGFGVKGSVGGRGFGEEWWQAADLSKMVAMGGDLEVSTTSGGFGVTGGCGGESCSARCCEDCGGEFWAAATTSRFWRRRCLVVVVSTACIVAGVGHEKEEE</sequence>
<dbReference type="GO" id="GO:0043565">
    <property type="term" value="F:sequence-specific DNA binding"/>
    <property type="evidence" value="ECO:0007669"/>
    <property type="project" value="TreeGrafter"/>
</dbReference>
<evidence type="ECO:0000313" key="10">
    <source>
        <dbReference type="EMBL" id="KAG8362655.1"/>
    </source>
</evidence>
<evidence type="ECO:0000256" key="6">
    <source>
        <dbReference type="RuleBase" id="RU000682"/>
    </source>
</evidence>
<organism evidence="10 11">
    <name type="scientific">Buddleja alternifolia</name>
    <dbReference type="NCBI Taxonomy" id="168488"/>
    <lineage>
        <taxon>Eukaryota</taxon>
        <taxon>Viridiplantae</taxon>
        <taxon>Streptophyta</taxon>
        <taxon>Embryophyta</taxon>
        <taxon>Tracheophyta</taxon>
        <taxon>Spermatophyta</taxon>
        <taxon>Magnoliopsida</taxon>
        <taxon>eudicotyledons</taxon>
        <taxon>Gunneridae</taxon>
        <taxon>Pentapetalae</taxon>
        <taxon>asterids</taxon>
        <taxon>lamiids</taxon>
        <taxon>Lamiales</taxon>
        <taxon>Scrophulariaceae</taxon>
        <taxon>Buddlejeae</taxon>
        <taxon>Buddleja</taxon>
    </lineage>
</organism>
<feature type="domain" description="Homeobox" evidence="9">
    <location>
        <begin position="187"/>
        <end position="234"/>
    </location>
</feature>
<dbReference type="GO" id="GO:0005634">
    <property type="term" value="C:nucleus"/>
    <property type="evidence" value="ECO:0007669"/>
    <property type="project" value="UniProtKB-SubCell"/>
</dbReference>
<evidence type="ECO:0000313" key="11">
    <source>
        <dbReference type="Proteomes" id="UP000826271"/>
    </source>
</evidence>
<evidence type="ECO:0000256" key="8">
    <source>
        <dbReference type="SAM" id="Coils"/>
    </source>
</evidence>
<keyword evidence="5 6" id="KW-0539">Nucleus</keyword>
<keyword evidence="5 6" id="KW-0371">Homeobox</keyword>
<dbReference type="EMBL" id="WHWC01000374">
    <property type="protein sequence ID" value="KAG8362655.1"/>
    <property type="molecule type" value="Genomic_DNA"/>
</dbReference>
<reference evidence="10" key="1">
    <citation type="submission" date="2019-10" db="EMBL/GenBank/DDBJ databases">
        <authorList>
            <person name="Zhang R."/>
            <person name="Pan Y."/>
            <person name="Wang J."/>
            <person name="Ma R."/>
            <person name="Yu S."/>
        </authorList>
    </citation>
    <scope>NUCLEOTIDE SEQUENCE</scope>
    <source>
        <strain evidence="10">LA-IB0</strain>
        <tissue evidence="10">Leaf</tissue>
    </source>
</reference>
<comment type="caution">
    <text evidence="10">The sequence shown here is derived from an EMBL/GenBank/DDBJ whole genome shotgun (WGS) entry which is preliminary data.</text>
</comment>
<comment type="similarity">
    <text evidence="4 7">Belongs to the HD-ZIP homeobox family. Class I subfamily.</text>
</comment>
<protein>
    <recommendedName>
        <fullName evidence="7">Homeobox-leucine zipper protein</fullName>
    </recommendedName>
    <alternativeName>
        <fullName evidence="7">HD-ZIP protein</fullName>
    </alternativeName>
    <alternativeName>
        <fullName evidence="7">Homeodomain transcription factor</fullName>
    </alternativeName>
</protein>
<comment type="subcellular location">
    <subcellularLocation>
        <location evidence="1 5 6">Nucleus</location>
    </subcellularLocation>
</comment>
<dbReference type="Pfam" id="PF00046">
    <property type="entry name" value="Homeodomain"/>
    <property type="match status" value="1"/>
</dbReference>
<accession>A0AAV6W6M5</accession>
<proteinExistence type="inferred from homology"/>
<keyword evidence="11" id="KW-1185">Reference proteome</keyword>
<dbReference type="Proteomes" id="UP000826271">
    <property type="component" value="Unassembled WGS sequence"/>
</dbReference>
<dbReference type="GO" id="GO:0000981">
    <property type="term" value="F:DNA-binding transcription factor activity, RNA polymerase II-specific"/>
    <property type="evidence" value="ECO:0007669"/>
    <property type="project" value="UniProtKB-UniRule"/>
</dbReference>
<dbReference type="InterPro" id="IPR045224">
    <property type="entry name" value="HDZip_class_I_plant"/>
</dbReference>
<evidence type="ECO:0000256" key="2">
    <source>
        <dbReference type="ARBA" id="ARBA00023015"/>
    </source>
</evidence>
<keyword evidence="8" id="KW-0175">Coiled coil</keyword>
<comment type="function">
    <text evidence="7">Transcription factor.</text>
</comment>
<dbReference type="InterPro" id="IPR001356">
    <property type="entry name" value="HD"/>
</dbReference>
<dbReference type="InterPro" id="IPR009057">
    <property type="entry name" value="Homeodomain-like_sf"/>
</dbReference>
<evidence type="ECO:0000259" key="9">
    <source>
        <dbReference type="PROSITE" id="PS50071"/>
    </source>
</evidence>
<gene>
    <name evidence="10" type="ORF">BUALT_BualtUnG0054100</name>
</gene>
<name>A0AAV6W6M5_9LAMI</name>
<dbReference type="Gene3D" id="1.10.10.60">
    <property type="entry name" value="Homeodomain-like"/>
    <property type="match status" value="2"/>
</dbReference>
<keyword evidence="2 7" id="KW-0805">Transcription regulation</keyword>
<keyword evidence="3 7" id="KW-0804">Transcription</keyword>
<evidence type="ECO:0000256" key="1">
    <source>
        <dbReference type="ARBA" id="ARBA00004123"/>
    </source>
</evidence>
<evidence type="ECO:0000256" key="4">
    <source>
        <dbReference type="ARBA" id="ARBA00025748"/>
    </source>
</evidence>
<dbReference type="PROSITE" id="PS50071">
    <property type="entry name" value="HOMEOBOX_2"/>
    <property type="match status" value="2"/>
</dbReference>
<dbReference type="GO" id="GO:0045893">
    <property type="term" value="P:positive regulation of DNA-templated transcription"/>
    <property type="evidence" value="ECO:0007669"/>
    <property type="project" value="TreeGrafter"/>
</dbReference>
<keyword evidence="5 6" id="KW-0238">DNA-binding</keyword>
<evidence type="ECO:0000256" key="7">
    <source>
        <dbReference type="RuleBase" id="RU369038"/>
    </source>
</evidence>
<feature type="DNA-binding region" description="Homeobox" evidence="5">
    <location>
        <begin position="189"/>
        <end position="235"/>
    </location>
</feature>
<dbReference type="CDD" id="cd00086">
    <property type="entry name" value="homeodomain"/>
    <property type="match status" value="2"/>
</dbReference>
<dbReference type="SUPFAM" id="SSF46689">
    <property type="entry name" value="Homeodomain-like"/>
    <property type="match status" value="2"/>
</dbReference>
<dbReference type="PANTHER" id="PTHR24326:SF176">
    <property type="entry name" value="HOMEOBOX-LEUCINE ZIPPER PROTEIN ATHB-13"/>
    <property type="match status" value="1"/>
</dbReference>
<feature type="domain" description="Homeobox" evidence="9">
    <location>
        <begin position="1"/>
        <end position="36"/>
    </location>
</feature>
<evidence type="ECO:0000256" key="3">
    <source>
        <dbReference type="ARBA" id="ARBA00023163"/>
    </source>
</evidence>
<dbReference type="AlphaFoldDB" id="A0AAV6W6M5"/>
<dbReference type="PANTHER" id="PTHR24326">
    <property type="entry name" value="HOMEOBOX-LEUCINE ZIPPER PROTEIN"/>
    <property type="match status" value="1"/>
</dbReference>
<evidence type="ECO:0000256" key="5">
    <source>
        <dbReference type="PROSITE-ProRule" id="PRU00108"/>
    </source>
</evidence>
<feature type="DNA-binding region" description="Homeobox" evidence="5">
    <location>
        <begin position="3"/>
        <end position="37"/>
    </location>
</feature>